<dbReference type="STRING" id="882378.RBRH_01588"/>
<sequence length="34" mass="4165">MLFSIFFIFKMTNCAQICCKYFKVCLLFFLLKLF</sequence>
<gene>
    <name evidence="1" type="ordered locus">RBRH_01588</name>
</gene>
<dbReference type="AlphaFoldDB" id="E5ARD8"/>
<name>E5ARD8_MYCRK</name>
<reference evidence="1 2" key="1">
    <citation type="journal article" date="2011" name="J. Bacteriol.">
        <title>Complete genome sequence of Burkholderia rhizoxinica, an endosymbiont of Rhizopus microsporus.</title>
        <authorList>
            <person name="Lackner G."/>
            <person name="Moebius N."/>
            <person name="Partida-Martinez L."/>
            <person name="Hertweck C."/>
        </authorList>
    </citation>
    <scope>NUCLEOTIDE SEQUENCE [LARGE SCALE GENOMIC DNA]</scope>
    <source>
        <strain evidence="2">DSM 19002 / CIP 109453 / HKI 454</strain>
    </source>
</reference>
<evidence type="ECO:0000313" key="1">
    <source>
        <dbReference type="EMBL" id="CBW75170.1"/>
    </source>
</evidence>
<dbReference type="KEGG" id="brh:RBRH_01588"/>
<accession>E5ARD8</accession>
<dbReference type="HOGENOM" id="CLU_3372640_0_0_4"/>
<protein>
    <submittedName>
        <fullName evidence="1">Uncharacterized protein</fullName>
    </submittedName>
</protein>
<evidence type="ECO:0000313" key="2">
    <source>
        <dbReference type="Proteomes" id="UP000007437"/>
    </source>
</evidence>
<proteinExistence type="predicted"/>
<organism evidence="1 2">
    <name type="scientific">Mycetohabitans rhizoxinica (strain DSM 19002 / CIP 109453 / HKI 454)</name>
    <name type="common">Paraburkholderia rhizoxinica</name>
    <dbReference type="NCBI Taxonomy" id="882378"/>
    <lineage>
        <taxon>Bacteria</taxon>
        <taxon>Pseudomonadati</taxon>
        <taxon>Pseudomonadota</taxon>
        <taxon>Betaproteobacteria</taxon>
        <taxon>Burkholderiales</taxon>
        <taxon>Burkholderiaceae</taxon>
        <taxon>Mycetohabitans</taxon>
    </lineage>
</organism>
<dbReference type="Proteomes" id="UP000007437">
    <property type="component" value="Chromosome"/>
</dbReference>
<dbReference type="EMBL" id="FR687359">
    <property type="protein sequence ID" value="CBW75170.1"/>
    <property type="molecule type" value="Genomic_DNA"/>
</dbReference>